<dbReference type="Proteomes" id="UP000002899">
    <property type="component" value="Chromosome IV"/>
</dbReference>
<feature type="transmembrane region" description="Helical" evidence="1">
    <location>
        <begin position="243"/>
        <end position="266"/>
    </location>
</feature>
<reference evidence="2 3" key="3">
    <citation type="journal article" date="2016" name="Sci. Rep.">
        <title>Genome-wide diversity and gene expression profiling of Babesia microti isolates identify polymorphic genes that mediate host-pathogen interactions.</title>
        <authorList>
            <person name="Silva J.C."/>
            <person name="Cornillot E."/>
            <person name="McCracken C."/>
            <person name="Usmani-Brown S."/>
            <person name="Dwivedi A."/>
            <person name="Ifeonu O.O."/>
            <person name="Crabtree J."/>
            <person name="Gotia H.T."/>
            <person name="Virji A.Z."/>
            <person name="Reynes C."/>
            <person name="Colinge J."/>
            <person name="Kumar V."/>
            <person name="Lawres L."/>
            <person name="Pazzi J.E."/>
            <person name="Pablo J.V."/>
            <person name="Hung C."/>
            <person name="Brancato J."/>
            <person name="Kumari P."/>
            <person name="Orvis J."/>
            <person name="Tretina K."/>
            <person name="Chibucos M."/>
            <person name="Ott S."/>
            <person name="Sadzewicz L."/>
            <person name="Sengamalay N."/>
            <person name="Shetty A.C."/>
            <person name="Su Q."/>
            <person name="Tallon L."/>
            <person name="Fraser C.M."/>
            <person name="Frutos R."/>
            <person name="Molina D.M."/>
            <person name="Krause P.J."/>
            <person name="Ben Mamoun C."/>
        </authorList>
    </citation>
    <scope>NUCLEOTIDE SEQUENCE [LARGE SCALE GENOMIC DNA]</scope>
    <source>
        <strain evidence="2 3">RI</strain>
    </source>
</reference>
<protein>
    <submittedName>
        <fullName evidence="2">Uncharacterized protein</fullName>
    </submittedName>
</protein>
<reference evidence="2 3" key="1">
    <citation type="journal article" date="2012" name="Nucleic Acids Res.">
        <title>Sequencing of the smallest Apicomplexan genome from the human pathogen Babesia microti.</title>
        <authorList>
            <person name="Cornillot E."/>
            <person name="Hadj-Kaddour K."/>
            <person name="Dassouli A."/>
            <person name="Noel B."/>
            <person name="Ranwez V."/>
            <person name="Vacherie B."/>
            <person name="Augagneur Y."/>
            <person name="Bres V."/>
            <person name="Duclos A."/>
            <person name="Randazzo S."/>
            <person name="Carcy B."/>
            <person name="Debierre-Grockiego F."/>
            <person name="Delbecq S."/>
            <person name="Moubri-Menage K."/>
            <person name="Shams-Eldin H."/>
            <person name="Usmani-Brown S."/>
            <person name="Bringaud F."/>
            <person name="Wincker P."/>
            <person name="Vivares C.P."/>
            <person name="Schwarz R.T."/>
            <person name="Schetters T.P."/>
            <person name="Krause P.J."/>
            <person name="Gorenflot A."/>
            <person name="Berry V."/>
            <person name="Barbe V."/>
            <person name="Ben Mamoun C."/>
        </authorList>
    </citation>
    <scope>NUCLEOTIDE SEQUENCE [LARGE SCALE GENOMIC DNA]</scope>
    <source>
        <strain evidence="2 3">RI</strain>
    </source>
</reference>
<keyword evidence="3" id="KW-1185">Reference proteome</keyword>
<dbReference type="AlphaFoldDB" id="A0A1N6LYC5"/>
<organism evidence="2 3">
    <name type="scientific">Babesia microti (strain RI)</name>
    <dbReference type="NCBI Taxonomy" id="1133968"/>
    <lineage>
        <taxon>Eukaryota</taxon>
        <taxon>Sar</taxon>
        <taxon>Alveolata</taxon>
        <taxon>Apicomplexa</taxon>
        <taxon>Aconoidasida</taxon>
        <taxon>Piroplasmida</taxon>
        <taxon>Babesiidae</taxon>
        <taxon>Babesia</taxon>
    </lineage>
</organism>
<dbReference type="OrthoDB" id="342705at2759"/>
<feature type="transmembrane region" description="Helical" evidence="1">
    <location>
        <begin position="394"/>
        <end position="412"/>
    </location>
</feature>
<sequence>MPWEDQGVEMESADSSEELSYVMNSPILSNVEENSGIFSNSSNFAIDNSDHAHSSLINYSVYNCYFYGQIANVIKASMCWSMFGVIVTFFTESNHGISLVRLVFNLSIILSSPFASILAGRTNIKTILSITTVIRTIIWSIMVPLFWYYLDYKCGYKRCFFFNFLCFMFIDGLQVSFSNIVDIDCGGFDSLSLQYDVPLSYTTRYRLNTVHQIVFDLSFFVVSLPVAYSIYRYSLAYPQNETLAFALGMPIIFLLLGLISLSFYLFGLPNSPCQEYRNEITIIRSYSFKLVLLQRLRDIFEGFCITIQNHTISSRLLFLTIETAFDDSLISLIIPSIAIHNGWFQYSNLIKPNLIAVFLISLGKLGGVIGMYFVQRRGINVNSISRSYLKLSQFTLLSMLSILLLPASVKLIDWLGLKGWVCVYIFGLVFFLFFLFNSLPKVWLSTLLQNAVSDYQVRHKIYYFVSLFITLIDALVIIGLNYSIPLPSTRGYFLKMLYYAAGFYSVYGILQIFIGPFMLY</sequence>
<reference evidence="2 3" key="2">
    <citation type="journal article" date="2013" name="PLoS ONE">
        <title>Whole genome mapping and re-organization of the nuclear and mitochondrial genomes of Babesia microti isolates.</title>
        <authorList>
            <person name="Cornillot E."/>
            <person name="Dassouli A."/>
            <person name="Garg A."/>
            <person name="Pachikara N."/>
            <person name="Randazzo S."/>
            <person name="Depoix D."/>
            <person name="Carcy B."/>
            <person name="Delbecq S."/>
            <person name="Frutos R."/>
            <person name="Silva J.C."/>
            <person name="Sutton R."/>
            <person name="Krause P.J."/>
            <person name="Mamoun C.B."/>
        </authorList>
    </citation>
    <scope>NUCLEOTIDE SEQUENCE [LARGE SCALE GENOMIC DNA]</scope>
    <source>
        <strain evidence="2 3">RI</strain>
    </source>
</reference>
<feature type="transmembrane region" description="Helical" evidence="1">
    <location>
        <begin position="160"/>
        <end position="181"/>
    </location>
</feature>
<evidence type="ECO:0000313" key="2">
    <source>
        <dbReference type="EMBL" id="SIO73873.1"/>
    </source>
</evidence>
<dbReference type="RefSeq" id="XP_021337925.1">
    <property type="nucleotide sequence ID" value="XM_021482760.1"/>
</dbReference>
<feature type="transmembrane region" description="Helical" evidence="1">
    <location>
        <begin position="102"/>
        <end position="120"/>
    </location>
</feature>
<proteinExistence type="predicted"/>
<dbReference type="VEuPathDB" id="PiroplasmaDB:BmR1_04g09155"/>
<feature type="transmembrane region" description="Helical" evidence="1">
    <location>
        <begin position="126"/>
        <end position="148"/>
    </location>
</feature>
<feature type="transmembrane region" description="Helical" evidence="1">
    <location>
        <begin position="213"/>
        <end position="231"/>
    </location>
</feature>
<dbReference type="KEGG" id="bmic:BmR1_04g09155"/>
<keyword evidence="1" id="KW-0472">Membrane</keyword>
<dbReference type="EMBL" id="LN871599">
    <property type="protein sequence ID" value="SIO73873.1"/>
    <property type="molecule type" value="Genomic_DNA"/>
</dbReference>
<feature type="transmembrane region" description="Helical" evidence="1">
    <location>
        <begin position="66"/>
        <end position="90"/>
    </location>
</feature>
<name>A0A1N6LYC5_BABMR</name>
<evidence type="ECO:0000313" key="3">
    <source>
        <dbReference type="Proteomes" id="UP000002899"/>
    </source>
</evidence>
<feature type="transmembrane region" description="Helical" evidence="1">
    <location>
        <begin position="461"/>
        <end position="484"/>
    </location>
</feature>
<dbReference type="GeneID" id="24426461"/>
<feature type="transmembrane region" description="Helical" evidence="1">
    <location>
        <begin position="354"/>
        <end position="374"/>
    </location>
</feature>
<keyword evidence="1" id="KW-0812">Transmembrane</keyword>
<feature type="transmembrane region" description="Helical" evidence="1">
    <location>
        <begin position="496"/>
        <end position="519"/>
    </location>
</feature>
<feature type="transmembrane region" description="Helical" evidence="1">
    <location>
        <begin position="418"/>
        <end position="440"/>
    </location>
</feature>
<keyword evidence="1" id="KW-1133">Transmembrane helix</keyword>
<evidence type="ECO:0000256" key="1">
    <source>
        <dbReference type="SAM" id="Phobius"/>
    </source>
</evidence>
<accession>A0A1N6LYC5</accession>